<dbReference type="GO" id="GO:0003676">
    <property type="term" value="F:nucleic acid binding"/>
    <property type="evidence" value="ECO:0007669"/>
    <property type="project" value="InterPro"/>
</dbReference>
<dbReference type="EMBL" id="KI968691">
    <property type="protein sequence ID" value="EUN33128.1"/>
    <property type="molecule type" value="Genomic_DNA"/>
</dbReference>
<dbReference type="HOGENOM" id="CLU_013929_1_1_1"/>
<dbReference type="OrthoDB" id="4357141at2759"/>
<keyword evidence="4" id="KW-1185">Reference proteome</keyword>
<evidence type="ECO:0000256" key="1">
    <source>
        <dbReference type="SAM" id="MobiDB-lite"/>
    </source>
</evidence>
<gene>
    <name evidence="3" type="ORF">COCVIDRAFT_32618</name>
</gene>
<dbReference type="GeneID" id="26255034"/>
<feature type="domain" description="DDE-1" evidence="2">
    <location>
        <begin position="141"/>
        <end position="248"/>
    </location>
</feature>
<proteinExistence type="predicted"/>
<protein>
    <recommendedName>
        <fullName evidence="2">DDE-1 domain-containing protein</fullName>
    </recommendedName>
</protein>
<sequence>MRKSISTQARHSNAPRTTIYYQHQGRPSKKATAKRQQYLSPAKEKALINFLLQMSASGSLIRIKYIPSLAFYIARQRIIKRELRRPDILLENVYNIDKTRVTLSMLGTIKVLIGKDNQRDYKGAGVKRIIVTAIEYVSASIFDPQTKARANYKPRLLIYTSFSTYKTLEVLKFYFKTNITLYRLPSYTSHKLQPYNTSVFGPLKTTYRDQVERLYRGGLTNINKEHFTTIYSLARESAITKKNILAGWAKTRLFPFNPERVLRDLTKLDAPLAVENNCGDTMQGETTQTPVTPVSTEALIGLLDQIKHSSYNGDERGKARHERLVQKLANTAQRSFAQQALDQNYIRILKDANNEAKTRRKTKSEILQKVEKDRKGRVVSYNYLETVRADRARKKVAQEAKEAQGKGKRSRQKAATEADEAGVSRLTISGLQRTLALYQNGSTCGTKLERLRPAVTSTHGCVTSNKKDYLLDK</sequence>
<dbReference type="Proteomes" id="UP000054337">
    <property type="component" value="Unassembled WGS sequence"/>
</dbReference>
<evidence type="ECO:0000313" key="4">
    <source>
        <dbReference type="Proteomes" id="UP000054337"/>
    </source>
</evidence>
<evidence type="ECO:0000313" key="3">
    <source>
        <dbReference type="EMBL" id="EUN33128.1"/>
    </source>
</evidence>
<evidence type="ECO:0000259" key="2">
    <source>
        <dbReference type="Pfam" id="PF03184"/>
    </source>
</evidence>
<dbReference type="RefSeq" id="XP_014562632.1">
    <property type="nucleotide sequence ID" value="XM_014707146.1"/>
</dbReference>
<accession>W7ERV2</accession>
<dbReference type="InterPro" id="IPR004875">
    <property type="entry name" value="DDE_SF_endonuclease_dom"/>
</dbReference>
<name>W7ERV2_BIPV3</name>
<dbReference type="Pfam" id="PF03184">
    <property type="entry name" value="DDE_1"/>
    <property type="match status" value="1"/>
</dbReference>
<reference evidence="3 4" key="1">
    <citation type="journal article" date="2013" name="PLoS Genet.">
        <title>Comparative genome structure, secondary metabolite, and effector coding capacity across Cochliobolus pathogens.</title>
        <authorList>
            <person name="Condon B.J."/>
            <person name="Leng Y."/>
            <person name="Wu D."/>
            <person name="Bushley K.E."/>
            <person name="Ohm R.A."/>
            <person name="Otillar R."/>
            <person name="Martin J."/>
            <person name="Schackwitz W."/>
            <person name="Grimwood J."/>
            <person name="MohdZainudin N."/>
            <person name="Xue C."/>
            <person name="Wang R."/>
            <person name="Manning V.A."/>
            <person name="Dhillon B."/>
            <person name="Tu Z.J."/>
            <person name="Steffenson B.J."/>
            <person name="Salamov A."/>
            <person name="Sun H."/>
            <person name="Lowry S."/>
            <person name="LaButti K."/>
            <person name="Han J."/>
            <person name="Copeland A."/>
            <person name="Lindquist E."/>
            <person name="Barry K."/>
            <person name="Schmutz J."/>
            <person name="Baker S.E."/>
            <person name="Ciuffetti L.M."/>
            <person name="Grigoriev I.V."/>
            <person name="Zhong S."/>
            <person name="Turgeon B.G."/>
        </authorList>
    </citation>
    <scope>NUCLEOTIDE SEQUENCE [LARGE SCALE GENOMIC DNA]</scope>
    <source>
        <strain evidence="3 4">FI3</strain>
    </source>
</reference>
<organism evidence="3 4">
    <name type="scientific">Bipolaris victoriae (strain FI3)</name>
    <name type="common">Victoria blight of oats agent</name>
    <name type="synonym">Cochliobolus victoriae</name>
    <dbReference type="NCBI Taxonomy" id="930091"/>
    <lineage>
        <taxon>Eukaryota</taxon>
        <taxon>Fungi</taxon>
        <taxon>Dikarya</taxon>
        <taxon>Ascomycota</taxon>
        <taxon>Pezizomycotina</taxon>
        <taxon>Dothideomycetes</taxon>
        <taxon>Pleosporomycetidae</taxon>
        <taxon>Pleosporales</taxon>
        <taxon>Pleosporineae</taxon>
        <taxon>Pleosporaceae</taxon>
        <taxon>Bipolaris</taxon>
    </lineage>
</organism>
<feature type="region of interest" description="Disordered" evidence="1">
    <location>
        <begin position="399"/>
        <end position="419"/>
    </location>
</feature>
<dbReference type="AlphaFoldDB" id="W7ERV2"/>